<gene>
    <name evidence="1" type="ORF">KI387_036457</name>
</gene>
<name>A0AA38FQW1_TAXCH</name>
<dbReference type="EMBL" id="JAHRHJ020000007">
    <property type="protein sequence ID" value="KAH9308546.1"/>
    <property type="molecule type" value="Genomic_DNA"/>
</dbReference>
<sequence>HATKNDLLKCYKKRVWDLIEYFEGFGIKSVPRKETQVANRLTAIGAVFDVVESIQKYKVQPNIHVIVRPSVPDNN</sequence>
<organism evidence="1 2">
    <name type="scientific">Taxus chinensis</name>
    <name type="common">Chinese yew</name>
    <name type="synonym">Taxus wallichiana var. chinensis</name>
    <dbReference type="NCBI Taxonomy" id="29808"/>
    <lineage>
        <taxon>Eukaryota</taxon>
        <taxon>Viridiplantae</taxon>
        <taxon>Streptophyta</taxon>
        <taxon>Embryophyta</taxon>
        <taxon>Tracheophyta</taxon>
        <taxon>Spermatophyta</taxon>
        <taxon>Pinopsida</taxon>
        <taxon>Pinidae</taxon>
        <taxon>Conifers II</taxon>
        <taxon>Cupressales</taxon>
        <taxon>Taxaceae</taxon>
        <taxon>Taxus</taxon>
    </lineage>
</organism>
<reference evidence="1 2" key="1">
    <citation type="journal article" date="2021" name="Nat. Plants">
        <title>The Taxus genome provides insights into paclitaxel biosynthesis.</title>
        <authorList>
            <person name="Xiong X."/>
            <person name="Gou J."/>
            <person name="Liao Q."/>
            <person name="Li Y."/>
            <person name="Zhou Q."/>
            <person name="Bi G."/>
            <person name="Li C."/>
            <person name="Du R."/>
            <person name="Wang X."/>
            <person name="Sun T."/>
            <person name="Guo L."/>
            <person name="Liang H."/>
            <person name="Lu P."/>
            <person name="Wu Y."/>
            <person name="Zhang Z."/>
            <person name="Ro D.K."/>
            <person name="Shang Y."/>
            <person name="Huang S."/>
            <person name="Yan J."/>
        </authorList>
    </citation>
    <scope>NUCLEOTIDE SEQUENCE [LARGE SCALE GENOMIC DNA]</scope>
    <source>
        <strain evidence="1">Ta-2019</strain>
    </source>
</reference>
<feature type="non-terminal residue" evidence="1">
    <location>
        <position position="75"/>
    </location>
</feature>
<keyword evidence="2" id="KW-1185">Reference proteome</keyword>
<dbReference type="AlphaFoldDB" id="A0AA38FQW1"/>
<feature type="non-terminal residue" evidence="1">
    <location>
        <position position="1"/>
    </location>
</feature>
<comment type="caution">
    <text evidence="1">The sequence shown here is derived from an EMBL/GenBank/DDBJ whole genome shotgun (WGS) entry which is preliminary data.</text>
</comment>
<evidence type="ECO:0000313" key="1">
    <source>
        <dbReference type="EMBL" id="KAH9308546.1"/>
    </source>
</evidence>
<proteinExistence type="predicted"/>
<protein>
    <submittedName>
        <fullName evidence="1">Uncharacterized protein</fullName>
    </submittedName>
</protein>
<dbReference type="Proteomes" id="UP000824469">
    <property type="component" value="Unassembled WGS sequence"/>
</dbReference>
<accession>A0AA38FQW1</accession>
<evidence type="ECO:0000313" key="2">
    <source>
        <dbReference type="Proteomes" id="UP000824469"/>
    </source>
</evidence>